<protein>
    <submittedName>
        <fullName evidence="2">Uncharacterized protein</fullName>
    </submittedName>
</protein>
<evidence type="ECO:0000313" key="1">
    <source>
        <dbReference type="Proteomes" id="UP000887565"/>
    </source>
</evidence>
<reference evidence="2" key="1">
    <citation type="submission" date="2022-11" db="UniProtKB">
        <authorList>
            <consortium name="WormBaseParasite"/>
        </authorList>
    </citation>
    <scope>IDENTIFICATION</scope>
</reference>
<organism evidence="1 2">
    <name type="scientific">Romanomermis culicivorax</name>
    <name type="common">Nematode worm</name>
    <dbReference type="NCBI Taxonomy" id="13658"/>
    <lineage>
        <taxon>Eukaryota</taxon>
        <taxon>Metazoa</taxon>
        <taxon>Ecdysozoa</taxon>
        <taxon>Nematoda</taxon>
        <taxon>Enoplea</taxon>
        <taxon>Dorylaimia</taxon>
        <taxon>Mermithida</taxon>
        <taxon>Mermithoidea</taxon>
        <taxon>Mermithidae</taxon>
        <taxon>Romanomermis</taxon>
    </lineage>
</organism>
<dbReference type="WBParaSite" id="nRc.2.0.1.t28177-RA">
    <property type="protein sequence ID" value="nRc.2.0.1.t28177-RA"/>
    <property type="gene ID" value="nRc.2.0.1.g28177"/>
</dbReference>
<evidence type="ECO:0000313" key="2">
    <source>
        <dbReference type="WBParaSite" id="nRc.2.0.1.t28177-RA"/>
    </source>
</evidence>
<keyword evidence="1" id="KW-1185">Reference proteome</keyword>
<name>A0A915JPZ7_ROMCU</name>
<dbReference type="Proteomes" id="UP000887565">
    <property type="component" value="Unplaced"/>
</dbReference>
<proteinExistence type="predicted"/>
<dbReference type="AlphaFoldDB" id="A0A915JPZ7"/>
<sequence length="63" mass="7286">MARETLPITMHEKCEEGRGPKRQIIIAVFLTSMFQTVAKRLAKRAAEKVLFVKVNLLKYSCQY</sequence>
<accession>A0A915JPZ7</accession>